<reference evidence="5" key="1">
    <citation type="journal article" date="2020" name="mSystems">
        <title>Genome- and Community-Level Interaction Insights into Carbon Utilization and Element Cycling Functions of Hydrothermarchaeota in Hydrothermal Sediment.</title>
        <authorList>
            <person name="Zhou Z."/>
            <person name="Liu Y."/>
            <person name="Xu W."/>
            <person name="Pan J."/>
            <person name="Luo Z.H."/>
            <person name="Li M."/>
        </authorList>
    </citation>
    <scope>NUCLEOTIDE SEQUENCE [LARGE SCALE GENOMIC DNA]</scope>
    <source>
        <strain evidence="5">SpSt-906</strain>
    </source>
</reference>
<keyword evidence="2" id="KW-1133">Transmembrane helix</keyword>
<comment type="caution">
    <text evidence="5">The sequence shown here is derived from an EMBL/GenBank/DDBJ whole genome shotgun (WGS) entry which is preliminary data.</text>
</comment>
<evidence type="ECO:0000259" key="4">
    <source>
        <dbReference type="Pfam" id="PF18962"/>
    </source>
</evidence>
<dbReference type="EMBL" id="DTMQ01000014">
    <property type="protein sequence ID" value="HGE98889.1"/>
    <property type="molecule type" value="Genomic_DNA"/>
</dbReference>
<dbReference type="NCBIfam" id="TIGR04183">
    <property type="entry name" value="Por_Secre_tail"/>
    <property type="match status" value="1"/>
</dbReference>
<proteinExistence type="predicted"/>
<evidence type="ECO:0000256" key="2">
    <source>
        <dbReference type="SAM" id="Phobius"/>
    </source>
</evidence>
<evidence type="ECO:0000313" key="5">
    <source>
        <dbReference type="EMBL" id="HGE98889.1"/>
    </source>
</evidence>
<evidence type="ECO:0000259" key="3">
    <source>
        <dbReference type="Pfam" id="PF01364"/>
    </source>
</evidence>
<dbReference type="GO" id="GO:0006508">
    <property type="term" value="P:proteolysis"/>
    <property type="evidence" value="ECO:0007669"/>
    <property type="project" value="InterPro"/>
</dbReference>
<dbReference type="InterPro" id="IPR013783">
    <property type="entry name" value="Ig-like_fold"/>
</dbReference>
<dbReference type="Gene3D" id="2.60.40.10">
    <property type="entry name" value="Immunoglobulins"/>
    <property type="match status" value="1"/>
</dbReference>
<dbReference type="GO" id="GO:0008234">
    <property type="term" value="F:cysteine-type peptidase activity"/>
    <property type="evidence" value="ECO:0007669"/>
    <property type="project" value="InterPro"/>
</dbReference>
<keyword evidence="2" id="KW-0472">Membrane</keyword>
<keyword evidence="2" id="KW-0812">Transmembrane</keyword>
<sequence>MKKIPARVANQEGKNKNGGVMLKRLGCFLLGFSLLFGGYLERELSLKSTDLLLEEKDGFIIPHLPDEIFLSPAGEPLLPQMVLSFLIPPDAEAKSIEVIPIASQEIILEKKVYPAQPPRPISIREEIPFTPPNEIVYSQNTEYPPSFTQEIRTGTKSGWRIASFLLNPVRYIPEANKLVFYYSLRLRLNYDLASNYSPVPITPSQKELFITEVKSLVRNPEDAEKFAPPLRFSDSPDIDYVIITSNALSGYWENFKSWKTKKGFYTEVKTTEWISANYPGRDLQEKMRNFIIDYWRNQGLKYVLLAGDNAVVPGRRARSVVGNYTGNIPCDLYYADLQWSWDGDHDNIFGEAGDDTVDFYADLYVGRASVENQTEINTFINKVLTYEKTPVQTSYLKRILLPSVNLFSGYHGRIVNDTIANITPTGWTDLHLIDPSGTSPMKNALDTGYAFCHASAHGDDYGLYHDNGSAIYTTTQASQQTNGQKLTILNSIACYPGNFETSDCLAEELMKNANGGCVAVIMNSRYGWGQPPSMGPSEKLDVRFYDFFFNYDSFEIGVAHSRAKDYYAGPASSQQVWRWCVYELNLFGDPEMDMWSDLPQTMQVQNPETVYTGPRTIRVSVTSGGSPLPNILVCAYKAGEVHSKGKTNAQGYVDLIINAQTPGQLLLTATGKNRLPVEKTIPVVSGQPAPLIVYQSHYIDDAGQSQPNNRLDPGETVNLFVTLKNIGNLSATNVSAKLRTSSSYITLLDSTSFYGTIPQNDTARGDFYRLSASSSTPPGTIIYFTLSVTSDQGGWDLSFSLTCGQPQMPGYVVLDHDTGYCRLTVTCLGSIGYDAPAFKLGSGFRYPKNASSVLYFGGHLAGNSESYIVDRFYGRPASTLNTDWRIVDSVRMILPPFIGEEHFRAVYNDAAHSSPKGLKVYQNSYMSVLSGYDDFIILVFDYENAGSQTISGLHSGIICDFDISTASPPADYARTIREKRVAFMRNSTTPNPCVGVKLLYPTTARNLSVIDHDRFVYPDSAMTEGMKWRFLNGTYSFASSNRAYDWSVCVSAGPFDLPVGSRIRVAYAIVGGSDSLSFLANCDSAQSLYDRFLGTEEEKRGDLTHGENLWIYPNPSVDKIYLTLPGIKGFAYEIYDCLGKRVQSGASQKSSVCLPTKDLPSGIYFLKIKTEKGVKEKRLVILR</sequence>
<dbReference type="Pfam" id="PF01364">
    <property type="entry name" value="Peptidase_C25"/>
    <property type="match status" value="1"/>
</dbReference>
<protein>
    <submittedName>
        <fullName evidence="5">T9SS type A sorting domain-containing protein</fullName>
    </submittedName>
</protein>
<dbReference type="InterPro" id="IPR001769">
    <property type="entry name" value="Gingipain"/>
</dbReference>
<feature type="transmembrane region" description="Helical" evidence="2">
    <location>
        <begin position="21"/>
        <end position="40"/>
    </location>
</feature>
<dbReference type="AlphaFoldDB" id="A0A7C3UUG1"/>
<dbReference type="Gene3D" id="3.40.50.1460">
    <property type="match status" value="1"/>
</dbReference>
<dbReference type="InterPro" id="IPR026444">
    <property type="entry name" value="Secre_tail"/>
</dbReference>
<keyword evidence="1" id="KW-0732">Signal</keyword>
<dbReference type="InterPro" id="IPR038490">
    <property type="entry name" value="Gingipain_propep_sf"/>
</dbReference>
<accession>A0A7C3UUG1</accession>
<dbReference type="InterPro" id="IPR029031">
    <property type="entry name" value="Gingipain_N_sf"/>
</dbReference>
<feature type="domain" description="Gingipain" evidence="3">
    <location>
        <begin position="240"/>
        <end position="593"/>
    </location>
</feature>
<dbReference type="Gene3D" id="2.60.40.3800">
    <property type="match status" value="1"/>
</dbReference>
<feature type="domain" description="Secretion system C-terminal sorting" evidence="4">
    <location>
        <begin position="1111"/>
        <end position="1181"/>
    </location>
</feature>
<dbReference type="InterPro" id="IPR029030">
    <property type="entry name" value="Caspase-like_dom_sf"/>
</dbReference>
<name>A0A7C3UUG1_UNCW3</name>
<gene>
    <name evidence="5" type="ORF">ENX07_02290</name>
</gene>
<evidence type="ECO:0000256" key="1">
    <source>
        <dbReference type="ARBA" id="ARBA00022729"/>
    </source>
</evidence>
<dbReference type="SUPFAM" id="SSF52129">
    <property type="entry name" value="Caspase-like"/>
    <property type="match status" value="1"/>
</dbReference>
<dbReference type="Gene3D" id="3.40.50.10390">
    <property type="entry name" value="Gingipain r, domain 1"/>
    <property type="match status" value="1"/>
</dbReference>
<dbReference type="Pfam" id="PF18962">
    <property type="entry name" value="Por_Secre_tail"/>
    <property type="match status" value="1"/>
</dbReference>
<organism evidence="5">
    <name type="scientific">candidate division WOR-3 bacterium</name>
    <dbReference type="NCBI Taxonomy" id="2052148"/>
    <lineage>
        <taxon>Bacteria</taxon>
        <taxon>Bacteria division WOR-3</taxon>
    </lineage>
</organism>